<comment type="caution">
    <text evidence="1">The sequence shown here is derived from an EMBL/GenBank/DDBJ whole genome shotgun (WGS) entry which is preliminary data.</text>
</comment>
<organism evidence="1">
    <name type="scientific">marine sediment metagenome</name>
    <dbReference type="NCBI Taxonomy" id="412755"/>
    <lineage>
        <taxon>unclassified sequences</taxon>
        <taxon>metagenomes</taxon>
        <taxon>ecological metagenomes</taxon>
    </lineage>
</organism>
<name>A0A0F8XYC7_9ZZZZ</name>
<gene>
    <name evidence="1" type="ORF">LCGC14_2888120</name>
</gene>
<protein>
    <submittedName>
        <fullName evidence="1">Uncharacterized protein</fullName>
    </submittedName>
</protein>
<accession>A0A0F8XYC7</accession>
<dbReference type="EMBL" id="LAZR01056524">
    <property type="protein sequence ID" value="KKK74003.1"/>
    <property type="molecule type" value="Genomic_DNA"/>
</dbReference>
<dbReference type="AlphaFoldDB" id="A0A0F8XYC7"/>
<feature type="non-terminal residue" evidence="1">
    <location>
        <position position="1"/>
    </location>
</feature>
<proteinExistence type="predicted"/>
<reference evidence="1" key="1">
    <citation type="journal article" date="2015" name="Nature">
        <title>Complex archaea that bridge the gap between prokaryotes and eukaryotes.</title>
        <authorList>
            <person name="Spang A."/>
            <person name="Saw J.H."/>
            <person name="Jorgensen S.L."/>
            <person name="Zaremba-Niedzwiedzka K."/>
            <person name="Martijn J."/>
            <person name="Lind A.E."/>
            <person name="van Eijk R."/>
            <person name="Schleper C."/>
            <person name="Guy L."/>
            <person name="Ettema T.J."/>
        </authorList>
    </citation>
    <scope>NUCLEOTIDE SEQUENCE</scope>
</reference>
<evidence type="ECO:0000313" key="1">
    <source>
        <dbReference type="EMBL" id="KKK74003.1"/>
    </source>
</evidence>
<sequence>KRCKYCGRYFRPDRRLGQRQKACQRGECKKKRKKEAQKNWCARNPEYFKGDYWRVKEWREKKKQTQLASEKKRRIQDSKAKMIQDEIPPSKPLQELVLLIPAGKKAMIQDEITLKRVDGRTFAAYG</sequence>